<sequence length="133" mass="15084">MDFPRANDSKQYLQEHKIMELFDNLTAQLVFHRPDNPKAFMVDYIQKLKESRTAKMDFPCIFDDSNIASVFGMLDPTKKGFISLAQYKEAMATMGCVGFDPNPPGAENDCISKDTFTREVKESLAQTSATFRP</sequence>
<dbReference type="GO" id="GO:0005509">
    <property type="term" value="F:calcium ion binding"/>
    <property type="evidence" value="ECO:0007669"/>
    <property type="project" value="InterPro"/>
</dbReference>
<organism evidence="2 3">
    <name type="scientific">Holothuria leucospilota</name>
    <name type="common">Black long sea cucumber</name>
    <name type="synonym">Mertensiothuria leucospilota</name>
    <dbReference type="NCBI Taxonomy" id="206669"/>
    <lineage>
        <taxon>Eukaryota</taxon>
        <taxon>Metazoa</taxon>
        <taxon>Echinodermata</taxon>
        <taxon>Eleutherozoa</taxon>
        <taxon>Echinozoa</taxon>
        <taxon>Holothuroidea</taxon>
        <taxon>Aspidochirotacea</taxon>
        <taxon>Aspidochirotida</taxon>
        <taxon>Holothuriidae</taxon>
        <taxon>Holothuria</taxon>
    </lineage>
</organism>
<dbReference type="InterPro" id="IPR002048">
    <property type="entry name" value="EF_hand_dom"/>
</dbReference>
<dbReference type="Gene3D" id="1.20.890.10">
    <property type="entry name" value="cAMP-dependent protein kinase regulatory subunit, dimerization-anchoring domain"/>
    <property type="match status" value="1"/>
</dbReference>
<evidence type="ECO:0000259" key="1">
    <source>
        <dbReference type="PROSITE" id="PS50222"/>
    </source>
</evidence>
<gene>
    <name evidence="2" type="ORF">HOLleu_05123</name>
</gene>
<keyword evidence="3" id="KW-1185">Reference proteome</keyword>
<name>A0A9Q1CJH8_HOLLE</name>
<dbReference type="InterPro" id="IPR049760">
    <property type="entry name" value="DD_EFCAB10"/>
</dbReference>
<dbReference type="SUPFAM" id="SSF47391">
    <property type="entry name" value="Dimerization-anchoring domain of cAMP-dependent PK regulatory subunit"/>
    <property type="match status" value="1"/>
</dbReference>
<dbReference type="EMBL" id="JAIZAY010000002">
    <property type="protein sequence ID" value="KAJ8046451.1"/>
    <property type="molecule type" value="Genomic_DNA"/>
</dbReference>
<dbReference type="InterPro" id="IPR039879">
    <property type="entry name" value="EFC10"/>
</dbReference>
<feature type="domain" description="EF-hand" evidence="1">
    <location>
        <begin position="62"/>
        <end position="97"/>
    </location>
</feature>
<dbReference type="PROSITE" id="PS50222">
    <property type="entry name" value="EF_HAND_2"/>
    <property type="match status" value="1"/>
</dbReference>
<accession>A0A9Q1CJH8</accession>
<dbReference type="PANTHER" id="PTHR21847">
    <property type="entry name" value="EF-HAND CALCIUM-BINDING DOMAIN-CONTAINING PROTEIN 10"/>
    <property type="match status" value="1"/>
</dbReference>
<dbReference type="Pfam" id="PF24548">
    <property type="entry name" value="EF_EFCAB10_C"/>
    <property type="match status" value="1"/>
</dbReference>
<dbReference type="Proteomes" id="UP001152320">
    <property type="component" value="Chromosome 2"/>
</dbReference>
<dbReference type="InterPro" id="IPR056587">
    <property type="entry name" value="EF_EFCAB10_C"/>
</dbReference>
<reference evidence="2" key="1">
    <citation type="submission" date="2021-10" db="EMBL/GenBank/DDBJ databases">
        <title>Tropical sea cucumber genome reveals ecological adaptation and Cuvierian tubules defense mechanism.</title>
        <authorList>
            <person name="Chen T."/>
        </authorList>
    </citation>
    <scope>NUCLEOTIDE SEQUENCE</scope>
    <source>
        <strain evidence="2">Nanhai2018</strain>
        <tissue evidence="2">Muscle</tissue>
    </source>
</reference>
<dbReference type="AlphaFoldDB" id="A0A9Q1CJH8"/>
<evidence type="ECO:0000313" key="3">
    <source>
        <dbReference type="Proteomes" id="UP001152320"/>
    </source>
</evidence>
<comment type="caution">
    <text evidence="2">The sequence shown here is derived from an EMBL/GenBank/DDBJ whole genome shotgun (WGS) entry which is preliminary data.</text>
</comment>
<dbReference type="PANTHER" id="PTHR21847:SF1">
    <property type="entry name" value="EF-HAND CALCIUM-BINDING DOMAIN-CONTAINING PROTEIN 10"/>
    <property type="match status" value="1"/>
</dbReference>
<dbReference type="OrthoDB" id="10260455at2759"/>
<evidence type="ECO:0000313" key="2">
    <source>
        <dbReference type="EMBL" id="KAJ8046451.1"/>
    </source>
</evidence>
<dbReference type="CDD" id="cd22976">
    <property type="entry name" value="DD_EFCAB10"/>
    <property type="match status" value="1"/>
</dbReference>
<proteinExistence type="predicted"/>
<protein>
    <submittedName>
        <fullName evidence="2">EF-hand calcium-binding domain-containing protein 10</fullName>
    </submittedName>
</protein>